<evidence type="ECO:0000256" key="3">
    <source>
        <dbReference type="ARBA" id="ARBA00023163"/>
    </source>
</evidence>
<dbReference type="InterPro" id="IPR000524">
    <property type="entry name" value="Tscrpt_reg_HTH_GntR"/>
</dbReference>
<evidence type="ECO:0000313" key="6">
    <source>
        <dbReference type="Proteomes" id="UP000001054"/>
    </source>
</evidence>
<dbReference type="AlphaFoldDB" id="C3KM87"/>
<dbReference type="PANTHER" id="PTHR43537">
    <property type="entry name" value="TRANSCRIPTIONAL REGULATOR, GNTR FAMILY"/>
    <property type="match status" value="1"/>
</dbReference>
<dbReference type="PANTHER" id="PTHR43537:SF45">
    <property type="entry name" value="GNTR FAMILY REGULATORY PROTEIN"/>
    <property type="match status" value="1"/>
</dbReference>
<organism evidence="5 6">
    <name type="scientific">Sinorhizobium fredii (strain NBRC 101917 / NGR234)</name>
    <dbReference type="NCBI Taxonomy" id="394"/>
    <lineage>
        <taxon>Bacteria</taxon>
        <taxon>Pseudomonadati</taxon>
        <taxon>Pseudomonadota</taxon>
        <taxon>Alphaproteobacteria</taxon>
        <taxon>Hyphomicrobiales</taxon>
        <taxon>Rhizobiaceae</taxon>
        <taxon>Sinorhizobium/Ensifer group</taxon>
        <taxon>Sinorhizobium</taxon>
    </lineage>
</organism>
<dbReference type="EMBL" id="CP000874">
    <property type="protein sequence ID" value="ACP23523.1"/>
    <property type="molecule type" value="Genomic_DNA"/>
</dbReference>
<keyword evidence="1" id="KW-0805">Transcription regulation</keyword>
<gene>
    <name evidence="5" type="ordered locus">NGR_b20760</name>
</gene>
<dbReference type="InterPro" id="IPR011711">
    <property type="entry name" value="GntR_C"/>
</dbReference>
<evidence type="ECO:0000256" key="2">
    <source>
        <dbReference type="ARBA" id="ARBA00023125"/>
    </source>
</evidence>
<reference evidence="6" key="1">
    <citation type="journal article" date="2004" name="J. Bacteriol.">
        <title>An evolutionary hot spot: the pNGR234b replicon of Rhizobium sp. strain NGR234.</title>
        <authorList>
            <person name="Streit W.R."/>
            <person name="Schmitz R.A."/>
            <person name="Perret X."/>
            <person name="Staehelin C."/>
            <person name="Deakin W.J."/>
            <person name="Raasch C."/>
            <person name="Liesegang H."/>
            <person name="Broughton W.J."/>
        </authorList>
    </citation>
    <scope>NUCLEOTIDE SEQUENCE [LARGE SCALE GENOMIC DNA]</scope>
    <source>
        <strain evidence="6">NBRC 101917 / NGR234</strain>
    </source>
</reference>
<dbReference type="PROSITE" id="PS50949">
    <property type="entry name" value="HTH_GNTR"/>
    <property type="match status" value="1"/>
</dbReference>
<dbReference type="SUPFAM" id="SSF48008">
    <property type="entry name" value="GntR ligand-binding domain-like"/>
    <property type="match status" value="1"/>
</dbReference>
<dbReference type="HOGENOM" id="CLU_017584_5_2_5"/>
<dbReference type="OrthoDB" id="9788098at2"/>
<dbReference type="Pfam" id="PF00392">
    <property type="entry name" value="GntR"/>
    <property type="match status" value="1"/>
</dbReference>
<name>C3KM87_SINFN</name>
<dbReference type="KEGG" id="rhi:NGR_b20760"/>
<feature type="domain" description="HTH gntR-type" evidence="4">
    <location>
        <begin position="17"/>
        <end position="84"/>
    </location>
</feature>
<reference evidence="5 6" key="2">
    <citation type="journal article" date="2009" name="Appl. Environ. Microbiol.">
        <title>Rhizobium sp. strain NGR234 possesses a remarkable number of secretion systems.</title>
        <authorList>
            <person name="Schmeisser C."/>
            <person name="Liesegang H."/>
            <person name="Krysciak D."/>
            <person name="Bakkou N."/>
            <person name="Le Quere A."/>
            <person name="Wollherr A."/>
            <person name="Heinemeyer I."/>
            <person name="Morgenstern B."/>
            <person name="Pommerening-Roeser A."/>
            <person name="Flores M."/>
            <person name="Palacios R."/>
            <person name="Brenner S."/>
            <person name="Gottschalk G."/>
            <person name="Schmitz R.A."/>
            <person name="Broughton W.J."/>
            <person name="Perret X."/>
            <person name="Strittmatter A.W."/>
            <person name="Streit W.R."/>
        </authorList>
    </citation>
    <scope>NUCLEOTIDE SEQUENCE [LARGE SCALE GENOMIC DNA]</scope>
    <source>
        <strain evidence="6">NBRC 101917 / NGR234</strain>
    </source>
</reference>
<dbReference type="Pfam" id="PF07729">
    <property type="entry name" value="FCD"/>
    <property type="match status" value="1"/>
</dbReference>
<keyword evidence="5" id="KW-0614">Plasmid</keyword>
<dbReference type="SUPFAM" id="SSF46785">
    <property type="entry name" value="Winged helix' DNA-binding domain"/>
    <property type="match status" value="1"/>
</dbReference>
<protein>
    <submittedName>
        <fullName evidence="5">Transcriptional regulator, GntR Family</fullName>
    </submittedName>
</protein>
<dbReference type="Proteomes" id="UP000001054">
    <property type="component" value="Plasmid pNGR234b"/>
</dbReference>
<keyword evidence="3" id="KW-0804">Transcription</keyword>
<dbReference type="SMART" id="SM00345">
    <property type="entry name" value="HTH_GNTR"/>
    <property type="match status" value="1"/>
</dbReference>
<dbReference type="PRINTS" id="PR00035">
    <property type="entry name" value="HTHGNTR"/>
</dbReference>
<dbReference type="GO" id="GO:0003677">
    <property type="term" value="F:DNA binding"/>
    <property type="evidence" value="ECO:0007669"/>
    <property type="project" value="UniProtKB-KW"/>
</dbReference>
<geneLocation type="plasmid" evidence="6">
    <name>sym pNGR234b</name>
</geneLocation>
<dbReference type="InterPro" id="IPR008920">
    <property type="entry name" value="TF_FadR/GntR_C"/>
</dbReference>
<evidence type="ECO:0000256" key="1">
    <source>
        <dbReference type="ARBA" id="ARBA00023015"/>
    </source>
</evidence>
<dbReference type="SMART" id="SM00895">
    <property type="entry name" value="FCD"/>
    <property type="match status" value="1"/>
</dbReference>
<keyword evidence="2" id="KW-0238">DNA-binding</keyword>
<evidence type="ECO:0000259" key="4">
    <source>
        <dbReference type="PROSITE" id="PS50949"/>
    </source>
</evidence>
<dbReference type="Gene3D" id="1.10.10.10">
    <property type="entry name" value="Winged helix-like DNA-binding domain superfamily/Winged helix DNA-binding domain"/>
    <property type="match status" value="1"/>
</dbReference>
<dbReference type="Gene3D" id="1.20.120.530">
    <property type="entry name" value="GntR ligand-binding domain-like"/>
    <property type="match status" value="1"/>
</dbReference>
<dbReference type="PATRIC" id="fig|394.7.peg.2500"/>
<dbReference type="RefSeq" id="WP_015888143.1">
    <property type="nucleotide sequence ID" value="NC_012586.1"/>
</dbReference>
<dbReference type="CDD" id="cd07377">
    <property type="entry name" value="WHTH_GntR"/>
    <property type="match status" value="1"/>
</dbReference>
<evidence type="ECO:0000313" key="5">
    <source>
        <dbReference type="EMBL" id="ACP23523.1"/>
    </source>
</evidence>
<accession>C3KM87</accession>
<proteinExistence type="predicted"/>
<sequence>MRHQASDGPGPIRLLRVTTAAAIYQQLHAQIVSLELKPGLSLQEKRIAEQFGVSRTPVREALLRLAEAGLVEIFPQSGTFVSRIPLSAIPEAVVIRKSLERTTVERAAQVATAGDIARLDRIIARQRAHASLNDAAHFYEQDEAFHEAISAIAGYPGIWTLLKSVKLQIDRARRLTLPVPGRMTTVTEEHAAIRDAIAAHDKARASAAMMHHLGAVIPDVEALRAHHPDYFA</sequence>
<dbReference type="InterPro" id="IPR036388">
    <property type="entry name" value="WH-like_DNA-bd_sf"/>
</dbReference>
<dbReference type="GO" id="GO:0003700">
    <property type="term" value="F:DNA-binding transcription factor activity"/>
    <property type="evidence" value="ECO:0007669"/>
    <property type="project" value="InterPro"/>
</dbReference>
<dbReference type="InterPro" id="IPR036390">
    <property type="entry name" value="WH_DNA-bd_sf"/>
</dbReference>
<keyword evidence="6" id="KW-1185">Reference proteome</keyword>